<evidence type="ECO:0000313" key="3">
    <source>
        <dbReference type="EMBL" id="MBC5994398.1"/>
    </source>
</evidence>
<sequence length="143" mass="16532">MNVRIRKAEPDELRWVNEQYSKIKFRPSVYEQEFIAIAEVEGARVGVGRLVSIDANTLELGGMYVEDKCRGFGLAKNLVKFLLHHAQQKIVYCLPFAQLERFYTGFGFEPVAETGEVPEKVLQKWEWCQQTYPQPTLLLHIKA</sequence>
<reference evidence="3" key="1">
    <citation type="submission" date="2020-08" db="EMBL/GenBank/DDBJ databases">
        <title>Pontibacter sp. SD6 16S ribosomal RNA gene Genome sequencing and assembly.</title>
        <authorList>
            <person name="Kang M."/>
        </authorList>
    </citation>
    <scope>NUCLEOTIDE SEQUENCE</scope>
    <source>
        <strain evidence="3">SD6</strain>
    </source>
</reference>
<comment type="caution">
    <text evidence="3">The sequence shown here is derived from an EMBL/GenBank/DDBJ whole genome shotgun (WGS) entry which is preliminary data.</text>
</comment>
<dbReference type="InterPro" id="IPR000182">
    <property type="entry name" value="GNAT_dom"/>
</dbReference>
<evidence type="ECO:0000259" key="2">
    <source>
        <dbReference type="PROSITE" id="PS51186"/>
    </source>
</evidence>
<dbReference type="CDD" id="cd04301">
    <property type="entry name" value="NAT_SF"/>
    <property type="match status" value="1"/>
</dbReference>
<dbReference type="PANTHER" id="PTHR13947:SF37">
    <property type="entry name" value="LD18367P"/>
    <property type="match status" value="1"/>
</dbReference>
<keyword evidence="4" id="KW-1185">Reference proteome</keyword>
<gene>
    <name evidence="3" type="ORF">H8S84_16235</name>
</gene>
<protein>
    <submittedName>
        <fullName evidence="3">GNAT family N-acetyltransferase</fullName>
    </submittedName>
</protein>
<dbReference type="Pfam" id="PF00583">
    <property type="entry name" value="Acetyltransf_1"/>
    <property type="match status" value="1"/>
</dbReference>
<dbReference type="PROSITE" id="PS51186">
    <property type="entry name" value="GNAT"/>
    <property type="match status" value="1"/>
</dbReference>
<organism evidence="3 4">
    <name type="scientific">Pontibacter cellulosilyticus</name>
    <dbReference type="NCBI Taxonomy" id="1720253"/>
    <lineage>
        <taxon>Bacteria</taxon>
        <taxon>Pseudomonadati</taxon>
        <taxon>Bacteroidota</taxon>
        <taxon>Cytophagia</taxon>
        <taxon>Cytophagales</taxon>
        <taxon>Hymenobacteraceae</taxon>
        <taxon>Pontibacter</taxon>
    </lineage>
</organism>
<dbReference type="RefSeq" id="WP_187068428.1">
    <property type="nucleotide sequence ID" value="NZ_JACRVF010000005.1"/>
</dbReference>
<dbReference type="AlphaFoldDB" id="A0A923N8Z4"/>
<accession>A0A923N8Z4</accession>
<dbReference type="EMBL" id="JACRVF010000005">
    <property type="protein sequence ID" value="MBC5994398.1"/>
    <property type="molecule type" value="Genomic_DNA"/>
</dbReference>
<feature type="domain" description="N-acetyltransferase" evidence="2">
    <location>
        <begin position="1"/>
        <end position="129"/>
    </location>
</feature>
<dbReference type="InterPro" id="IPR016181">
    <property type="entry name" value="Acyl_CoA_acyltransferase"/>
</dbReference>
<evidence type="ECO:0000256" key="1">
    <source>
        <dbReference type="ARBA" id="ARBA00022679"/>
    </source>
</evidence>
<name>A0A923N8Z4_9BACT</name>
<proteinExistence type="predicted"/>
<keyword evidence="1" id="KW-0808">Transferase</keyword>
<dbReference type="SUPFAM" id="SSF55729">
    <property type="entry name" value="Acyl-CoA N-acyltransferases (Nat)"/>
    <property type="match status" value="1"/>
</dbReference>
<dbReference type="InterPro" id="IPR050769">
    <property type="entry name" value="NAT_camello-type"/>
</dbReference>
<evidence type="ECO:0000313" key="4">
    <source>
        <dbReference type="Proteomes" id="UP000603640"/>
    </source>
</evidence>
<dbReference type="Proteomes" id="UP000603640">
    <property type="component" value="Unassembled WGS sequence"/>
</dbReference>
<dbReference type="Gene3D" id="3.40.630.30">
    <property type="match status" value="1"/>
</dbReference>
<dbReference type="PANTHER" id="PTHR13947">
    <property type="entry name" value="GNAT FAMILY N-ACETYLTRANSFERASE"/>
    <property type="match status" value="1"/>
</dbReference>
<dbReference type="GO" id="GO:0008080">
    <property type="term" value="F:N-acetyltransferase activity"/>
    <property type="evidence" value="ECO:0007669"/>
    <property type="project" value="InterPro"/>
</dbReference>